<dbReference type="Gene3D" id="3.40.50.300">
    <property type="entry name" value="P-loop containing nucleotide triphosphate hydrolases"/>
    <property type="match status" value="1"/>
</dbReference>
<comment type="subcellular location">
    <subcellularLocation>
        <location evidence="1">Cell membrane</location>
        <topology evidence="1">Multi-pass membrane protein</topology>
    </subcellularLocation>
</comment>
<reference evidence="12 13" key="1">
    <citation type="journal article" date="2012" name="J. Bacteriol.">
        <title>Draft Genome Sequence of Plant Growth-Promoting Rhizobium Mesorhizobium amorphae, Isolated from Zinc-Lead Mine Tailings.</title>
        <authorList>
            <person name="Hao X."/>
            <person name="Lin Y."/>
            <person name="Johnstone L."/>
            <person name="Baltrus D.A."/>
            <person name="Miller S.J."/>
            <person name="Wei G."/>
            <person name="Rensing C."/>
        </authorList>
    </citation>
    <scope>NUCLEOTIDE SEQUENCE [LARGE SCALE GENOMIC DNA]</scope>
    <source>
        <strain evidence="12 13">CCNWGS0123</strain>
    </source>
</reference>
<gene>
    <name evidence="12" type="ORF">MEA186_03809</name>
</gene>
<dbReference type="PANTHER" id="PTHR43394">
    <property type="entry name" value="ATP-DEPENDENT PERMEASE MDL1, MITOCHONDRIAL"/>
    <property type="match status" value="1"/>
</dbReference>
<proteinExistence type="inferred from homology"/>
<dbReference type="InterPro" id="IPR017871">
    <property type="entry name" value="ABC_transporter-like_CS"/>
</dbReference>
<feature type="compositionally biased region" description="Low complexity" evidence="8">
    <location>
        <begin position="281"/>
        <end position="291"/>
    </location>
</feature>
<feature type="compositionally biased region" description="Polar residues" evidence="8">
    <location>
        <begin position="26"/>
        <end position="41"/>
    </location>
</feature>
<sequence>MTDERDLAWETFAEDLEAALQEGDQAPQNASSAAPRKTLSNALRQHERAIDRTMKAIDTVVDQLHDVAARPAAKAELESRNQATEAAGRKSTLATEQAKPPAVAPQARMAPAAGASAPPIAATLAPAPSRGEIKPAGTAATPAVDPQSVTARKPMADPAAPAPAMQEKRLEDKAISAGQTTARSSVPSAQARPDGAPAPATVPTPKPAPASDKATAESSGQPARPEPARPEPARQPSQSTTAGAREVNAAASPEPPRESRFPWPAPKPEPRPASTAQNQGASAAPAARPEPVLQRPAEPLAKAAPGAPRTPGAPGTPGSPGAPGSPGTPVSPKTSEMKDVPKTPGMIVIEGDTGPIKAKEPHQGGGSPPRDDDSGRRGGGGGDGGGVFHKRLGPVDFGASLKAGLRAVKKNLLIVMLFTVACNVLVLAIPIYLFQISDRVLTSRSADTLIMLTVVIVGAVVLQAVFDALRRFILMRTAVEVAAQLGAPILSAAARASLNSNGKEYQVLGDLQQLRSFLTSGTLLSFLDAPMAPFMMLAVFLIHPHQGFIVMASALLLLLITLLNQRATAAAFGEANSHQSKANIHLDSMSRNSQIINALAMIPEAVRIWGKDTANSLRAQVIAQDRNIVFASISKAVRLLTQVTMLGWGAHLSIEGHLTGGMVIAASIIAGRALGPIEGAIEGWNQVVHSRAAYGRIASLLQSSPLNFERLNLPRPEGRLDVERLLFVPQGTKRVVLNGISFALSPGDSLAIIGNSGAGKTTLGKMLVGSILPTSGNVRLDLMDLRNWDPRQFGENIGYLPQDVQLFPASIKANIARMRDDATDAEIYQAAALADVHEMISTLPHGYETFVAADGAPLSGGQKQRVALARAFFGNPRLVVLDEPNSNLDSAGDAALERALQHAKEHKITVITITQRPSLLKSVDKILLLVNGTVALFGMRQDVLQALASRGLSIEGGAFGHQIQ</sequence>
<dbReference type="Pfam" id="PF00005">
    <property type="entry name" value="ABC_tran"/>
    <property type="match status" value="1"/>
</dbReference>
<dbReference type="SMART" id="SM00382">
    <property type="entry name" value="AAA"/>
    <property type="match status" value="1"/>
</dbReference>
<keyword evidence="5" id="KW-0067">ATP-binding</keyword>
<keyword evidence="4" id="KW-0547">Nucleotide-binding</keyword>
<evidence type="ECO:0000256" key="3">
    <source>
        <dbReference type="ARBA" id="ARBA00022692"/>
    </source>
</evidence>
<dbReference type="GO" id="GO:0030256">
    <property type="term" value="C:type I protein secretion system complex"/>
    <property type="evidence" value="ECO:0007669"/>
    <property type="project" value="InterPro"/>
</dbReference>
<dbReference type="KEGG" id="mamo:A6B35_24365"/>
<dbReference type="PROSITE" id="PS50929">
    <property type="entry name" value="ABC_TM1F"/>
    <property type="match status" value="1"/>
</dbReference>
<dbReference type="AlphaFoldDB" id="G6Y4A3"/>
<dbReference type="InterPro" id="IPR010128">
    <property type="entry name" value="ATPase_T1SS_PrtD-like"/>
</dbReference>
<feature type="domain" description="ABC transporter" evidence="10">
    <location>
        <begin position="720"/>
        <end position="956"/>
    </location>
</feature>
<dbReference type="InterPro" id="IPR011527">
    <property type="entry name" value="ABC1_TM_dom"/>
</dbReference>
<dbReference type="InterPro" id="IPR027417">
    <property type="entry name" value="P-loop_NTPase"/>
</dbReference>
<dbReference type="PROSITE" id="PS50893">
    <property type="entry name" value="ABC_TRANSPORTER_2"/>
    <property type="match status" value="1"/>
</dbReference>
<evidence type="ECO:0000256" key="2">
    <source>
        <dbReference type="ARBA" id="ARBA00005417"/>
    </source>
</evidence>
<feature type="transmembrane region" description="Helical" evidence="9">
    <location>
        <begin position="448"/>
        <end position="466"/>
    </location>
</feature>
<protein>
    <submittedName>
        <fullName evidence="12">Putative Type I secretion system ATPase, PrtD</fullName>
    </submittedName>
</protein>
<dbReference type="InterPro" id="IPR039421">
    <property type="entry name" value="Type_1_exporter"/>
</dbReference>
<feature type="region of interest" description="Disordered" evidence="8">
    <location>
        <begin position="73"/>
        <end position="386"/>
    </location>
</feature>
<dbReference type="GO" id="GO:0005886">
    <property type="term" value="C:plasma membrane"/>
    <property type="evidence" value="ECO:0007669"/>
    <property type="project" value="UniProtKB-SubCell"/>
</dbReference>
<dbReference type="Gene3D" id="1.20.1560.10">
    <property type="entry name" value="ABC transporter type 1, transmembrane domain"/>
    <property type="match status" value="1"/>
</dbReference>
<feature type="transmembrane region" description="Helical" evidence="9">
    <location>
        <begin position="412"/>
        <end position="436"/>
    </location>
</feature>
<dbReference type="PROSITE" id="PS00211">
    <property type="entry name" value="ABC_TRANSPORTER_1"/>
    <property type="match status" value="1"/>
</dbReference>
<evidence type="ECO:0000256" key="7">
    <source>
        <dbReference type="ARBA" id="ARBA00023136"/>
    </source>
</evidence>
<dbReference type="GO" id="GO:0016887">
    <property type="term" value="F:ATP hydrolysis activity"/>
    <property type="evidence" value="ECO:0007669"/>
    <property type="project" value="InterPro"/>
</dbReference>
<feature type="transmembrane region" description="Helical" evidence="9">
    <location>
        <begin position="548"/>
        <end position="564"/>
    </location>
</feature>
<organism evidence="12 13">
    <name type="scientific">Mesorhizobium amorphae CCNWGS0123</name>
    <dbReference type="NCBI Taxonomy" id="1082933"/>
    <lineage>
        <taxon>Bacteria</taxon>
        <taxon>Pseudomonadati</taxon>
        <taxon>Pseudomonadota</taxon>
        <taxon>Alphaproteobacteria</taxon>
        <taxon>Hyphomicrobiales</taxon>
        <taxon>Phyllobacteriaceae</taxon>
        <taxon>Mesorhizobium</taxon>
    </lineage>
</organism>
<dbReference type="PANTHER" id="PTHR43394:SF1">
    <property type="entry name" value="ATP-BINDING CASSETTE SUB-FAMILY B MEMBER 10, MITOCHONDRIAL"/>
    <property type="match status" value="1"/>
</dbReference>
<evidence type="ECO:0000259" key="10">
    <source>
        <dbReference type="PROSITE" id="PS50893"/>
    </source>
</evidence>
<evidence type="ECO:0000256" key="5">
    <source>
        <dbReference type="ARBA" id="ARBA00022840"/>
    </source>
</evidence>
<feature type="region of interest" description="Disordered" evidence="8">
    <location>
        <begin position="22"/>
        <end position="41"/>
    </location>
</feature>
<evidence type="ECO:0000256" key="9">
    <source>
        <dbReference type="SAM" id="Phobius"/>
    </source>
</evidence>
<dbReference type="Proteomes" id="UP000002949">
    <property type="component" value="Unassembled WGS sequence"/>
</dbReference>
<evidence type="ECO:0000256" key="8">
    <source>
        <dbReference type="SAM" id="MobiDB-lite"/>
    </source>
</evidence>
<keyword evidence="7 9" id="KW-0472">Membrane</keyword>
<name>G6Y4A3_9HYPH</name>
<feature type="compositionally biased region" description="Low complexity" evidence="8">
    <location>
        <begin position="100"/>
        <end position="128"/>
    </location>
</feature>
<dbReference type="SUPFAM" id="SSF52540">
    <property type="entry name" value="P-loop containing nucleoside triphosphate hydrolases"/>
    <property type="match status" value="1"/>
</dbReference>
<dbReference type="Pfam" id="PF00664">
    <property type="entry name" value="ABC_membrane"/>
    <property type="match status" value="1"/>
</dbReference>
<dbReference type="GO" id="GO:0030253">
    <property type="term" value="P:protein secretion by the type I secretion system"/>
    <property type="evidence" value="ECO:0007669"/>
    <property type="project" value="InterPro"/>
</dbReference>
<dbReference type="InterPro" id="IPR003593">
    <property type="entry name" value="AAA+_ATPase"/>
</dbReference>
<dbReference type="PATRIC" id="fig|1082933.3.peg.691"/>
<comment type="similarity">
    <text evidence="2">Belongs to the ABC transporter superfamily.</text>
</comment>
<evidence type="ECO:0000256" key="6">
    <source>
        <dbReference type="ARBA" id="ARBA00022989"/>
    </source>
</evidence>
<evidence type="ECO:0000256" key="1">
    <source>
        <dbReference type="ARBA" id="ARBA00004651"/>
    </source>
</evidence>
<keyword evidence="6 9" id="KW-1133">Transmembrane helix</keyword>
<evidence type="ECO:0000256" key="4">
    <source>
        <dbReference type="ARBA" id="ARBA00022741"/>
    </source>
</evidence>
<dbReference type="SUPFAM" id="SSF90123">
    <property type="entry name" value="ABC transporter transmembrane region"/>
    <property type="match status" value="1"/>
</dbReference>
<feature type="compositionally biased region" description="Low complexity" evidence="8">
    <location>
        <begin position="156"/>
        <end position="165"/>
    </location>
</feature>
<accession>G6Y4A3</accession>
<dbReference type="GO" id="GO:0015421">
    <property type="term" value="F:ABC-type oligopeptide transporter activity"/>
    <property type="evidence" value="ECO:0007669"/>
    <property type="project" value="TreeGrafter"/>
</dbReference>
<evidence type="ECO:0000313" key="12">
    <source>
        <dbReference type="EMBL" id="EHH13433.1"/>
    </source>
</evidence>
<dbReference type="NCBIfam" id="TIGR01842">
    <property type="entry name" value="type_I_sec_PrtD"/>
    <property type="match status" value="1"/>
</dbReference>
<dbReference type="eggNOG" id="COG4618">
    <property type="taxonomic scope" value="Bacteria"/>
</dbReference>
<evidence type="ECO:0000259" key="11">
    <source>
        <dbReference type="PROSITE" id="PS50929"/>
    </source>
</evidence>
<dbReference type="InterPro" id="IPR036640">
    <property type="entry name" value="ABC1_TM_sf"/>
</dbReference>
<evidence type="ECO:0000313" key="13">
    <source>
        <dbReference type="Proteomes" id="UP000002949"/>
    </source>
</evidence>
<dbReference type="STRING" id="1082933.A6B35_24365"/>
<dbReference type="GO" id="GO:0005524">
    <property type="term" value="F:ATP binding"/>
    <property type="evidence" value="ECO:0007669"/>
    <property type="project" value="UniProtKB-KW"/>
</dbReference>
<feature type="compositionally biased region" description="Polar residues" evidence="8">
    <location>
        <begin position="177"/>
        <end position="188"/>
    </location>
</feature>
<feature type="domain" description="ABC transmembrane type-1" evidence="11">
    <location>
        <begin position="413"/>
        <end position="689"/>
    </location>
</feature>
<feature type="compositionally biased region" description="Gly residues" evidence="8">
    <location>
        <begin position="377"/>
        <end position="386"/>
    </location>
</feature>
<dbReference type="EMBL" id="AGSN01000051">
    <property type="protein sequence ID" value="EHH13433.1"/>
    <property type="molecule type" value="Genomic_DNA"/>
</dbReference>
<keyword evidence="3 9" id="KW-0812">Transmembrane</keyword>
<dbReference type="InterPro" id="IPR003439">
    <property type="entry name" value="ABC_transporter-like_ATP-bd"/>
</dbReference>
<feature type="compositionally biased region" description="Low complexity" evidence="8">
    <location>
        <begin position="303"/>
        <end position="313"/>
    </location>
</feature>
<keyword evidence="13" id="KW-1185">Reference proteome</keyword>